<feature type="domain" description="F-box" evidence="3">
    <location>
        <begin position="226"/>
        <end position="266"/>
    </location>
</feature>
<dbReference type="SMART" id="SM00320">
    <property type="entry name" value="WD40"/>
    <property type="match status" value="3"/>
</dbReference>
<dbReference type="InterPro" id="IPR036047">
    <property type="entry name" value="F-box-like_dom_sf"/>
</dbReference>
<protein>
    <submittedName>
        <fullName evidence="4">F-box and WD repeat domain containing 5</fullName>
    </submittedName>
</protein>
<dbReference type="PANTHER" id="PTHR20995">
    <property type="entry name" value="F-BOX/WD REPEAT-CONTAINING PROTEIN 5"/>
    <property type="match status" value="1"/>
</dbReference>
<gene>
    <name evidence="4" type="primary">FBXW5</name>
</gene>
<keyword evidence="1" id="KW-0853">WD repeat</keyword>
<evidence type="ECO:0000256" key="2">
    <source>
        <dbReference type="SAM" id="MobiDB-lite"/>
    </source>
</evidence>
<feature type="compositionally biased region" description="Low complexity" evidence="2">
    <location>
        <begin position="95"/>
        <end position="118"/>
    </location>
</feature>
<feature type="compositionally biased region" description="Low complexity" evidence="2">
    <location>
        <begin position="52"/>
        <end position="61"/>
    </location>
</feature>
<dbReference type="Ensembl" id="ENSFCTT00005086539.1">
    <property type="protein sequence ID" value="ENSFCTP00005058703.1"/>
    <property type="gene ID" value="ENSFCTG00005031085.1"/>
</dbReference>
<accession>A0ABI8AHI2</accession>
<reference evidence="4" key="2">
    <citation type="submission" date="2025-08" db="UniProtKB">
        <authorList>
            <consortium name="Ensembl"/>
        </authorList>
    </citation>
    <scope>IDENTIFICATION</scope>
    <source>
        <strain evidence="4">breed Abyssinian</strain>
    </source>
</reference>
<name>A0ABI8AHI2_FELCA</name>
<dbReference type="GeneTree" id="ENSGT00730000111276"/>
<dbReference type="Gene3D" id="2.130.10.10">
    <property type="entry name" value="YVTN repeat-like/Quinoprotein amine dehydrogenase"/>
    <property type="match status" value="2"/>
</dbReference>
<evidence type="ECO:0000259" key="3">
    <source>
        <dbReference type="PROSITE" id="PS50181"/>
    </source>
</evidence>
<dbReference type="SMART" id="SM00256">
    <property type="entry name" value="FBOX"/>
    <property type="match status" value="1"/>
</dbReference>
<dbReference type="Pfam" id="PF00400">
    <property type="entry name" value="WD40"/>
    <property type="match status" value="2"/>
</dbReference>
<dbReference type="PROSITE" id="PS50082">
    <property type="entry name" value="WD_REPEATS_2"/>
    <property type="match status" value="2"/>
</dbReference>
<dbReference type="Gene3D" id="1.20.1280.50">
    <property type="match status" value="1"/>
</dbReference>
<dbReference type="InterPro" id="IPR001680">
    <property type="entry name" value="WD40_rpt"/>
</dbReference>
<dbReference type="PROSITE" id="PS50181">
    <property type="entry name" value="FBOX"/>
    <property type="match status" value="1"/>
</dbReference>
<dbReference type="InterPro" id="IPR015943">
    <property type="entry name" value="WD40/YVTN_repeat-like_dom_sf"/>
</dbReference>
<feature type="region of interest" description="Disordered" evidence="2">
    <location>
        <begin position="1"/>
        <end position="199"/>
    </location>
</feature>
<dbReference type="PANTHER" id="PTHR20995:SF17">
    <property type="entry name" value="F-BOX_WD REPEAT-CONTAINING PROTEIN 5"/>
    <property type="match status" value="1"/>
</dbReference>
<evidence type="ECO:0000313" key="4">
    <source>
        <dbReference type="Ensembl" id="ENSFCTP00005058703.1"/>
    </source>
</evidence>
<evidence type="ECO:0000256" key="1">
    <source>
        <dbReference type="PROSITE-ProRule" id="PRU00221"/>
    </source>
</evidence>
<dbReference type="InterPro" id="IPR042508">
    <property type="entry name" value="FBXW5"/>
</dbReference>
<dbReference type="PROSITE" id="PS50294">
    <property type="entry name" value="WD_REPEATS_REGION"/>
    <property type="match status" value="2"/>
</dbReference>
<dbReference type="Pfam" id="PF12937">
    <property type="entry name" value="F-box-like"/>
    <property type="match status" value="1"/>
</dbReference>
<feature type="compositionally biased region" description="Gly residues" evidence="2">
    <location>
        <begin position="166"/>
        <end position="182"/>
    </location>
</feature>
<evidence type="ECO:0000313" key="5">
    <source>
        <dbReference type="Proteomes" id="UP000823872"/>
    </source>
</evidence>
<feature type="compositionally biased region" description="Pro residues" evidence="2">
    <location>
        <begin position="82"/>
        <end position="94"/>
    </location>
</feature>
<dbReference type="Proteomes" id="UP000823872">
    <property type="component" value="Chromosome D4"/>
</dbReference>
<dbReference type="SUPFAM" id="SSF81383">
    <property type="entry name" value="F-box domain"/>
    <property type="match status" value="1"/>
</dbReference>
<dbReference type="InterPro" id="IPR036322">
    <property type="entry name" value="WD40_repeat_dom_sf"/>
</dbReference>
<organism evidence="4 5">
    <name type="scientific">Felis catus</name>
    <name type="common">Cat</name>
    <name type="synonym">Felis silvestris catus</name>
    <dbReference type="NCBI Taxonomy" id="9685"/>
    <lineage>
        <taxon>Eukaryota</taxon>
        <taxon>Metazoa</taxon>
        <taxon>Chordata</taxon>
        <taxon>Craniata</taxon>
        <taxon>Vertebrata</taxon>
        <taxon>Euteleostomi</taxon>
        <taxon>Mammalia</taxon>
        <taxon>Eutheria</taxon>
        <taxon>Laurasiatheria</taxon>
        <taxon>Carnivora</taxon>
        <taxon>Feliformia</taxon>
        <taxon>Felidae</taxon>
        <taxon>Felinae</taxon>
        <taxon>Felis</taxon>
    </lineage>
</organism>
<feature type="repeat" description="WD" evidence="1">
    <location>
        <begin position="305"/>
        <end position="337"/>
    </location>
</feature>
<dbReference type="InterPro" id="IPR001810">
    <property type="entry name" value="F-box_dom"/>
</dbReference>
<proteinExistence type="predicted"/>
<keyword evidence="5" id="KW-1185">Reference proteome</keyword>
<reference evidence="4 5" key="1">
    <citation type="submission" date="2021-02" db="EMBL/GenBank/DDBJ databases">
        <title>Safari Cat Assemblies.</title>
        <authorList>
            <person name="Bredemeyer K.R."/>
            <person name="Murphy W.J."/>
        </authorList>
    </citation>
    <scope>NUCLEOTIDE SEQUENCE [LARGE SCALE GENOMIC DNA]</scope>
</reference>
<dbReference type="SUPFAM" id="SSF50978">
    <property type="entry name" value="WD40 repeat-like"/>
    <property type="match status" value="1"/>
</dbReference>
<sequence length="805" mass="87045">MPQGSRRQPGGLHHRDAAAGAAGRKRVRRPRPGAGPGAAQPGRGGRGECARPRGASSSGPGPRTPSPRPRGASQTGRVRSPAPCPPPPPHPPVSGPSASAAPSADECVAEAAAPGPGAEPRPRPRQPLGRRVGGDVGSPRPAHSSPGSGRAGPLTAWQGSLRPQGTGQGPAGAPGGVWGGLSGPRPTGPSFFSEGSLSQADSSEALGLQGLPGQNVTMDEGGAPLLPDSLVYQIFLSLGPADVLAAGLVCRQWHAVSRDEFLWREQFYRYYQVARDVPRHPAATSWYEEFRRLYDTVPCVEVQTLKEHTDQVLHLSFSHSGYQFASCSKDCTVKIWNNDLTVSLLHSADMRPYNWSYTQFSQFNQDDSLLLASGVFLGPHNSSSGEIAVISLDNFALLSRVRNKPYDVFGCWLTETSLISGNLHRIGDITSCSVLWLNNAFQVRARVPPAAVASSACCPPAVSHPQDVESENVNVVKRLFKIQNLNASTIRTVMVADCSRFDSPDLLLDDGATPGRVFDLGGDSEDEAVGPGPAPARTKEGLRRFLDGLLDGRAQPQLSEHALETQVAELLAQGRTKPPEHSTAAARKLLVFTTGCLTYSPHQIGIKQILPHQMTTAGPVLGEGRGSDAFFDALDHVIDVHGHIIGMGLSPDNRYLYVNSRAWPSGSVVADPMQPPPIAEEIDLLVFDLKTMREVKRALRAHRAYTPNDQCFFIFLDVSRDFVASGAEDRHGYIWDRHYNICLAKLRHQDVVNSVVFSPQEQELLLTASDDATIKAWRSPRTVRIHQAPRPRPHPFFSWFASQKR</sequence>
<feature type="repeat" description="WD" evidence="1">
    <location>
        <begin position="745"/>
        <end position="777"/>
    </location>
</feature>
<reference evidence="4" key="3">
    <citation type="submission" date="2025-09" db="UniProtKB">
        <authorList>
            <consortium name="Ensembl"/>
        </authorList>
    </citation>
    <scope>IDENTIFICATION</scope>
    <source>
        <strain evidence="4">breed Abyssinian</strain>
    </source>
</reference>
<dbReference type="CDD" id="cd22132">
    <property type="entry name" value="F-box_FBXW5"/>
    <property type="match status" value="1"/>
</dbReference>